<dbReference type="Proteomes" id="UP000244336">
    <property type="component" value="Chromosome 8"/>
</dbReference>
<dbReference type="Gramene" id="PUZ45046">
    <property type="protein sequence ID" value="PUZ45046"/>
    <property type="gene ID" value="GQ55_8G188200"/>
</dbReference>
<gene>
    <name evidence="2" type="ORF">GQ55_8G188200</name>
</gene>
<keyword evidence="3" id="KW-1185">Reference proteome</keyword>
<sequence length="125" mass="14546">MKVLMARNWPCSPTCALCDQAPETAKHIVLYCSFAREVWHRISLWSGSAARYRWNTSLAGLPKELRRSKAAILMYTAWNIWKARNHQVFDNLMATPAQVEEEIKREIALRKRALGERVEANFFHD</sequence>
<organism evidence="2 3">
    <name type="scientific">Panicum hallii var. hallii</name>
    <dbReference type="NCBI Taxonomy" id="1504633"/>
    <lineage>
        <taxon>Eukaryota</taxon>
        <taxon>Viridiplantae</taxon>
        <taxon>Streptophyta</taxon>
        <taxon>Embryophyta</taxon>
        <taxon>Tracheophyta</taxon>
        <taxon>Spermatophyta</taxon>
        <taxon>Magnoliopsida</taxon>
        <taxon>Liliopsida</taxon>
        <taxon>Poales</taxon>
        <taxon>Poaceae</taxon>
        <taxon>PACMAD clade</taxon>
        <taxon>Panicoideae</taxon>
        <taxon>Panicodae</taxon>
        <taxon>Paniceae</taxon>
        <taxon>Panicinae</taxon>
        <taxon>Panicum</taxon>
        <taxon>Panicum sect. Panicum</taxon>
    </lineage>
</organism>
<proteinExistence type="predicted"/>
<reference evidence="2 3" key="1">
    <citation type="submission" date="2018-04" db="EMBL/GenBank/DDBJ databases">
        <title>WGS assembly of Panicum hallii var. hallii HAL2.</title>
        <authorList>
            <person name="Lovell J."/>
            <person name="Jenkins J."/>
            <person name="Lowry D."/>
            <person name="Mamidi S."/>
            <person name="Sreedasyam A."/>
            <person name="Weng X."/>
            <person name="Barry K."/>
            <person name="Bonette J."/>
            <person name="Campitelli B."/>
            <person name="Daum C."/>
            <person name="Gordon S."/>
            <person name="Gould B."/>
            <person name="Lipzen A."/>
            <person name="MacQueen A."/>
            <person name="Palacio-Mejia J."/>
            <person name="Plott C."/>
            <person name="Shakirov E."/>
            <person name="Shu S."/>
            <person name="Yoshinaga Y."/>
            <person name="Zane M."/>
            <person name="Rokhsar D."/>
            <person name="Grimwood J."/>
            <person name="Schmutz J."/>
            <person name="Juenger T."/>
        </authorList>
    </citation>
    <scope>NUCLEOTIDE SEQUENCE [LARGE SCALE GENOMIC DNA]</scope>
    <source>
        <strain evidence="3">cv. HAL2</strain>
    </source>
</reference>
<dbReference type="STRING" id="1504633.A0A2T7CNZ3"/>
<evidence type="ECO:0000259" key="1">
    <source>
        <dbReference type="Pfam" id="PF13966"/>
    </source>
</evidence>
<dbReference type="EMBL" id="CM009756">
    <property type="protein sequence ID" value="PUZ45046.1"/>
    <property type="molecule type" value="Genomic_DNA"/>
</dbReference>
<protein>
    <recommendedName>
        <fullName evidence="1">Reverse transcriptase zinc-binding domain-containing protein</fullName>
    </recommendedName>
</protein>
<accession>A0A2T7CNZ3</accession>
<dbReference type="Pfam" id="PF13966">
    <property type="entry name" value="zf-RVT"/>
    <property type="match status" value="1"/>
</dbReference>
<dbReference type="AlphaFoldDB" id="A0A2T7CNZ3"/>
<evidence type="ECO:0000313" key="3">
    <source>
        <dbReference type="Proteomes" id="UP000244336"/>
    </source>
</evidence>
<evidence type="ECO:0000313" key="2">
    <source>
        <dbReference type="EMBL" id="PUZ45046.1"/>
    </source>
</evidence>
<feature type="domain" description="Reverse transcriptase zinc-binding" evidence="1">
    <location>
        <begin position="3"/>
        <end position="39"/>
    </location>
</feature>
<dbReference type="OrthoDB" id="684339at2759"/>
<dbReference type="InterPro" id="IPR026960">
    <property type="entry name" value="RVT-Znf"/>
</dbReference>
<name>A0A2T7CNZ3_9POAL</name>